<feature type="compositionally biased region" description="Gly residues" evidence="1">
    <location>
        <begin position="68"/>
        <end position="78"/>
    </location>
</feature>
<feature type="region of interest" description="Disordered" evidence="1">
    <location>
        <begin position="42"/>
        <end position="115"/>
    </location>
</feature>
<feature type="compositionally biased region" description="Gly residues" evidence="1">
    <location>
        <begin position="105"/>
        <end position="115"/>
    </location>
</feature>
<feature type="region of interest" description="Disordered" evidence="1">
    <location>
        <begin position="1"/>
        <end position="27"/>
    </location>
</feature>
<accession>A0A0A9EZ09</accession>
<protein>
    <submittedName>
        <fullName evidence="2">Uncharacterized protein</fullName>
    </submittedName>
</protein>
<evidence type="ECO:0000313" key="2">
    <source>
        <dbReference type="EMBL" id="JAE06015.1"/>
    </source>
</evidence>
<proteinExistence type="predicted"/>
<feature type="compositionally biased region" description="Low complexity" evidence="1">
    <location>
        <begin position="1"/>
        <end position="25"/>
    </location>
</feature>
<dbReference type="EMBL" id="GBRH01191881">
    <property type="protein sequence ID" value="JAE06015.1"/>
    <property type="molecule type" value="Transcribed_RNA"/>
</dbReference>
<reference evidence="2" key="2">
    <citation type="journal article" date="2015" name="Data Brief">
        <title>Shoot transcriptome of the giant reed, Arundo donax.</title>
        <authorList>
            <person name="Barrero R.A."/>
            <person name="Guerrero F.D."/>
            <person name="Moolhuijzen P."/>
            <person name="Goolsby J.A."/>
            <person name="Tidwell J."/>
            <person name="Bellgard S.E."/>
            <person name="Bellgard M.I."/>
        </authorList>
    </citation>
    <scope>NUCLEOTIDE SEQUENCE</scope>
    <source>
        <tissue evidence="2">Shoot tissue taken approximately 20 cm above the soil surface</tissue>
    </source>
</reference>
<sequence>MGLSLERSSSRSRISRSPASEAASSVRGAAWLAEVSTTAIGVGRARRPGGGRRWSVGGGGAREEEGSGRFGSGVGGADAGIYRARGSGAEADRGRWQPTAEGGTEEGGGLLVAAG</sequence>
<dbReference type="AlphaFoldDB" id="A0A0A9EZ09"/>
<evidence type="ECO:0000256" key="1">
    <source>
        <dbReference type="SAM" id="MobiDB-lite"/>
    </source>
</evidence>
<organism evidence="2">
    <name type="scientific">Arundo donax</name>
    <name type="common">Giant reed</name>
    <name type="synonym">Donax arundinaceus</name>
    <dbReference type="NCBI Taxonomy" id="35708"/>
    <lineage>
        <taxon>Eukaryota</taxon>
        <taxon>Viridiplantae</taxon>
        <taxon>Streptophyta</taxon>
        <taxon>Embryophyta</taxon>
        <taxon>Tracheophyta</taxon>
        <taxon>Spermatophyta</taxon>
        <taxon>Magnoliopsida</taxon>
        <taxon>Liliopsida</taxon>
        <taxon>Poales</taxon>
        <taxon>Poaceae</taxon>
        <taxon>PACMAD clade</taxon>
        <taxon>Arundinoideae</taxon>
        <taxon>Arundineae</taxon>
        <taxon>Arundo</taxon>
    </lineage>
</organism>
<name>A0A0A9EZ09_ARUDO</name>
<reference evidence="2" key="1">
    <citation type="submission" date="2014-09" db="EMBL/GenBank/DDBJ databases">
        <authorList>
            <person name="Magalhaes I.L.F."/>
            <person name="Oliveira U."/>
            <person name="Santos F.R."/>
            <person name="Vidigal T.H.D.A."/>
            <person name="Brescovit A.D."/>
            <person name="Santos A.J."/>
        </authorList>
    </citation>
    <scope>NUCLEOTIDE SEQUENCE</scope>
    <source>
        <tissue evidence="2">Shoot tissue taken approximately 20 cm above the soil surface</tissue>
    </source>
</reference>